<organism evidence="2">
    <name type="scientific">Cherry mottle leaf virus</name>
    <dbReference type="NCBI Taxonomy" id="131226"/>
    <lineage>
        <taxon>Viruses</taxon>
        <taxon>Riboviria</taxon>
        <taxon>Orthornavirae</taxon>
        <taxon>Kitrinoviricota</taxon>
        <taxon>Alsuviricetes</taxon>
        <taxon>Tymovirales</taxon>
        <taxon>Betaflexiviridae</taxon>
        <taxon>Trivirinae</taxon>
        <taxon>Trichovirus</taxon>
        <taxon>Trichovirus maculavii</taxon>
    </lineage>
</organism>
<dbReference type="InterPro" id="IPR001815">
    <property type="entry name" value="Trichovirus_mp"/>
</dbReference>
<dbReference type="GO" id="GO:0006508">
    <property type="term" value="P:proteolysis"/>
    <property type="evidence" value="ECO:0007669"/>
    <property type="project" value="InterPro"/>
</dbReference>
<feature type="compositionally biased region" description="Low complexity" evidence="1">
    <location>
        <begin position="348"/>
        <end position="357"/>
    </location>
</feature>
<reference evidence="2" key="1">
    <citation type="journal article" date="2016" name="Phytoparasitica">
        <title>Molecular analysis of three new Cherry mottle leaf virus isolates reveals intra-species genetic diversity and inter-species gene transfer.</title>
        <authorList>
            <person name="Su L."/>
            <person name="Bhagwat B."/>
            <person name="Bernardy M."/>
            <person name="Wiersma P.A."/>
            <person name="Cheng Z."/>
            <person name="Xiang Y."/>
        </authorList>
    </citation>
    <scope>NUCLEOTIDE SEQUENCE</scope>
    <source>
        <strain evidence="2">S85-79</strain>
    </source>
</reference>
<name>A0A1D9BZC3_9VIRU</name>
<dbReference type="GO" id="GO:0004252">
    <property type="term" value="F:serine-type endopeptidase activity"/>
    <property type="evidence" value="ECO:0007669"/>
    <property type="project" value="InterPro"/>
</dbReference>
<sequence>MTLMMRAHKSKIAEGDIPISGVKSSRVYSDVNPFRRASDLMIHWNEFAFKIMPDDIGESGFRLMSVPVMPKNEIEHFRRERGSANYVHWGALSISIDALFKKQSGVTGRCVVFDKRWENCKQSILQTFEFTLDSGSATMITSPNFSVSLDDPNLNDSLCVVVVFNDLNFKSESYPVSVRVGNMCRFFDSFLGSEVFKNESNVYIDSSGADLLSYKSFGFGDEEEVERLFSFAEVVPTEAIDLTIREIPGNISNLFRKKKVTQYGYGSKSDPRRIKGKRLAGVKSLALEDELNTIFEKAGGSSNSRRAKETHNKVHRHKRNLAGKDKDIQDVGTIESNEQDTDRTDCISVSSESSASSKIRPGEEIDTEVNLRQHCNPRDVGLNGIYFNHCSGNESDGCGGVSVLQSEDDCWVDKTFRVNKRG</sequence>
<dbReference type="EMBL" id="KX443698">
    <property type="protein sequence ID" value="AOY07777.1"/>
    <property type="molecule type" value="Genomic_RNA"/>
</dbReference>
<accession>A0A1D9BZC3</accession>
<dbReference type="Pfam" id="PF01107">
    <property type="entry name" value="MP"/>
    <property type="match status" value="1"/>
</dbReference>
<dbReference type="PRINTS" id="PR00995">
    <property type="entry name" value="CAPILLOPTASE"/>
</dbReference>
<protein>
    <submittedName>
        <fullName evidence="2">Movement protein</fullName>
    </submittedName>
</protein>
<feature type="region of interest" description="Disordered" evidence="1">
    <location>
        <begin position="334"/>
        <end position="360"/>
    </location>
</feature>
<dbReference type="InterPro" id="IPR028919">
    <property type="entry name" value="Viral_movement"/>
</dbReference>
<evidence type="ECO:0000313" key="2">
    <source>
        <dbReference type="EMBL" id="AOY07777.1"/>
    </source>
</evidence>
<proteinExistence type="predicted"/>
<evidence type="ECO:0000256" key="1">
    <source>
        <dbReference type="SAM" id="MobiDB-lite"/>
    </source>
</evidence>